<feature type="compositionally biased region" description="Basic residues" evidence="1">
    <location>
        <begin position="378"/>
        <end position="387"/>
    </location>
</feature>
<organism evidence="2 3">
    <name type="scientific">Cryomyces minteri</name>
    <dbReference type="NCBI Taxonomy" id="331657"/>
    <lineage>
        <taxon>Eukaryota</taxon>
        <taxon>Fungi</taxon>
        <taxon>Dikarya</taxon>
        <taxon>Ascomycota</taxon>
        <taxon>Pezizomycotina</taxon>
        <taxon>Dothideomycetes</taxon>
        <taxon>Dothideomycetes incertae sedis</taxon>
        <taxon>Cryomyces</taxon>
    </lineage>
</organism>
<reference evidence="2 3" key="1">
    <citation type="submission" date="2017-03" db="EMBL/GenBank/DDBJ databases">
        <title>Genomes of endolithic fungi from Antarctica.</title>
        <authorList>
            <person name="Coleine C."/>
            <person name="Masonjones S."/>
            <person name="Stajich J.E."/>
        </authorList>
    </citation>
    <scope>NUCLEOTIDE SEQUENCE [LARGE SCALE GENOMIC DNA]</scope>
    <source>
        <strain evidence="2 3">CCFEE 5187</strain>
    </source>
</reference>
<keyword evidence="3" id="KW-1185">Reference proteome</keyword>
<feature type="region of interest" description="Disordered" evidence="1">
    <location>
        <begin position="265"/>
        <end position="292"/>
    </location>
</feature>
<feature type="region of interest" description="Disordered" evidence="1">
    <location>
        <begin position="358"/>
        <end position="398"/>
    </location>
</feature>
<sequence length="398" mass="44214">MEAPWRRGRTLTTFFDRPSDFTSPHRPCKVDAASGQVFTETICRVNPVMNWASRATGRTPTSPGRGCTGPTSLERIALRTITRQLSNIDAQSLSTVPWTIGEKIWKQIVLSDLDSHKIWVVFAARYGAQDETLKTRKLGISKPSGPLEDNFKHVSSSSFAWITYLSISDSVLSSADLLKISGIHNLGALDIQGQWPHGESSPVSDNVIRAWSRHAVEGGSFSKLHVLTLYEQKDVTAMSLTYLNDFPALVLYNVAACGITPKNEATAQQEGWTSGDSPDGIPQRDRRRRTSRHLSLQAAYEVALPLVEALGANAGTPHHDLPILNFRLGPNPGPRIYSPYQGSERVLSFRRTPLSKVRGSSFKTSKYNERGRDEEHRTKRRKIRSSKHQTLESILSGL</sequence>
<protein>
    <submittedName>
        <fullName evidence="2">Uncharacterized protein</fullName>
    </submittedName>
</protein>
<evidence type="ECO:0000313" key="2">
    <source>
        <dbReference type="EMBL" id="TKA73592.1"/>
    </source>
</evidence>
<accession>A0A4U0XAB0</accession>
<feature type="compositionally biased region" description="Basic and acidic residues" evidence="1">
    <location>
        <begin position="366"/>
        <end position="377"/>
    </location>
</feature>
<gene>
    <name evidence="2" type="ORF">B0A49_04949</name>
</gene>
<dbReference type="OrthoDB" id="5273928at2759"/>
<comment type="caution">
    <text evidence="2">The sequence shown here is derived from an EMBL/GenBank/DDBJ whole genome shotgun (WGS) entry which is preliminary data.</text>
</comment>
<feature type="compositionally biased region" description="Polar residues" evidence="1">
    <location>
        <begin position="265"/>
        <end position="276"/>
    </location>
</feature>
<name>A0A4U0XAB0_9PEZI</name>
<dbReference type="Proteomes" id="UP000308768">
    <property type="component" value="Unassembled WGS sequence"/>
</dbReference>
<dbReference type="EMBL" id="NAJN01000420">
    <property type="protein sequence ID" value="TKA73592.1"/>
    <property type="molecule type" value="Genomic_DNA"/>
</dbReference>
<proteinExistence type="predicted"/>
<evidence type="ECO:0000256" key="1">
    <source>
        <dbReference type="SAM" id="MobiDB-lite"/>
    </source>
</evidence>
<evidence type="ECO:0000313" key="3">
    <source>
        <dbReference type="Proteomes" id="UP000308768"/>
    </source>
</evidence>
<dbReference type="AlphaFoldDB" id="A0A4U0XAB0"/>